<keyword evidence="6" id="KW-1185">Reference proteome</keyword>
<dbReference type="STRING" id="400092.PKOR_06715"/>
<dbReference type="Pfam" id="PF00226">
    <property type="entry name" value="DnaJ"/>
    <property type="match status" value="1"/>
</dbReference>
<dbReference type="PANTHER" id="PTHR45188">
    <property type="entry name" value="DNAJ PROTEIN P58IPK HOMOLOG"/>
    <property type="match status" value="1"/>
</dbReference>
<dbReference type="PRINTS" id="PR00625">
    <property type="entry name" value="JDOMAIN"/>
</dbReference>
<dbReference type="SUPFAM" id="SSF48452">
    <property type="entry name" value="TPR-like"/>
    <property type="match status" value="1"/>
</dbReference>
<gene>
    <name evidence="5" type="ORF">PKOR_06715</name>
</gene>
<dbReference type="SUPFAM" id="SSF46565">
    <property type="entry name" value="Chaperone J-domain"/>
    <property type="match status" value="1"/>
</dbReference>
<dbReference type="OrthoDB" id="1495940at2"/>
<dbReference type="AlphaFoldDB" id="A0A0E3ZCY8"/>
<dbReference type="EMBL" id="CP009621">
    <property type="protein sequence ID" value="AKD02875.1"/>
    <property type="molecule type" value="Genomic_DNA"/>
</dbReference>
<evidence type="ECO:0000256" key="1">
    <source>
        <dbReference type="ARBA" id="ARBA00022737"/>
    </source>
</evidence>
<dbReference type="SMART" id="SM00271">
    <property type="entry name" value="DnaJ"/>
    <property type="match status" value="1"/>
</dbReference>
<dbReference type="PROSITE" id="PS50076">
    <property type="entry name" value="DNAJ_2"/>
    <property type="match status" value="1"/>
</dbReference>
<dbReference type="Pfam" id="PF13432">
    <property type="entry name" value="TPR_16"/>
    <property type="match status" value="1"/>
</dbReference>
<dbReference type="PROSITE" id="PS00636">
    <property type="entry name" value="DNAJ_1"/>
    <property type="match status" value="1"/>
</dbReference>
<dbReference type="PROSITE" id="PS50005">
    <property type="entry name" value="TPR"/>
    <property type="match status" value="1"/>
</dbReference>
<dbReference type="Proteomes" id="UP000033109">
    <property type="component" value="Chromosome"/>
</dbReference>
<dbReference type="SMART" id="SM00028">
    <property type="entry name" value="TPR"/>
    <property type="match status" value="4"/>
</dbReference>
<evidence type="ECO:0000313" key="5">
    <source>
        <dbReference type="EMBL" id="AKD02875.1"/>
    </source>
</evidence>
<dbReference type="Gene3D" id="1.25.40.10">
    <property type="entry name" value="Tetratricopeptide repeat domain"/>
    <property type="match status" value="3"/>
</dbReference>
<feature type="repeat" description="TPR" evidence="3">
    <location>
        <begin position="217"/>
        <end position="250"/>
    </location>
</feature>
<dbReference type="Pfam" id="PF13181">
    <property type="entry name" value="TPR_8"/>
    <property type="match status" value="1"/>
</dbReference>
<dbReference type="InterPro" id="IPR018253">
    <property type="entry name" value="DnaJ_domain_CS"/>
</dbReference>
<sequence length="367" mass="42626">MNHSHYHVLGISQTASAQEVKAAYKRLAIKYHPDKNPGNELAEEMFKQVNAAYQILSNPSKRALYDLRLQYQREQHHRAVMHHQPRRYEDRHYTTREPAGVSERHYKKRQSKSSSFSRKDWYITMAFAGGLILFSLLLKTVMDHIAGEDKYKTALTYIADGKYSSAHRLLTDAIHFKPDKAAAYEARAMIELDVYENYNSALQDLNKTIALQEQPSAQVYYMRGRSLQQLAKYRQAEEDLTKALELNQKLWKAYLKRGEVRLFYLQDYEASITDLTTFLRSSNPGPDQVDALTFRGFAYYKRGQLEQSEQDYRAGLIADKENGRLYYLLARTELERQQEDSACVHFSKAYELGYSAALLELRAKCQP</sequence>
<protein>
    <submittedName>
        <fullName evidence="5">Molecular chaperone DnaJ</fullName>
    </submittedName>
</protein>
<proteinExistence type="predicted"/>
<dbReference type="RefSeq" id="WP_046309875.1">
    <property type="nucleotide sequence ID" value="NZ_CBCSCY010000001.1"/>
</dbReference>
<dbReference type="CDD" id="cd06257">
    <property type="entry name" value="DnaJ"/>
    <property type="match status" value="1"/>
</dbReference>
<dbReference type="KEGG" id="pko:PKOR_06715"/>
<dbReference type="HOGENOM" id="CLU_754107_0_0_10"/>
<keyword evidence="2 3" id="KW-0802">TPR repeat</keyword>
<evidence type="ECO:0000256" key="3">
    <source>
        <dbReference type="PROSITE-ProRule" id="PRU00339"/>
    </source>
</evidence>
<evidence type="ECO:0000256" key="2">
    <source>
        <dbReference type="ARBA" id="ARBA00022803"/>
    </source>
</evidence>
<dbReference type="PANTHER" id="PTHR45188:SF2">
    <property type="entry name" value="DNAJ HOMOLOG SUBFAMILY C MEMBER 7"/>
    <property type="match status" value="1"/>
</dbReference>
<evidence type="ECO:0000313" key="6">
    <source>
        <dbReference type="Proteomes" id="UP000033109"/>
    </source>
</evidence>
<dbReference type="Gene3D" id="1.10.287.110">
    <property type="entry name" value="DnaJ domain"/>
    <property type="match status" value="1"/>
</dbReference>
<evidence type="ECO:0000259" key="4">
    <source>
        <dbReference type="PROSITE" id="PS50076"/>
    </source>
</evidence>
<accession>A0A0E3ZCY8</accession>
<dbReference type="InterPro" id="IPR001623">
    <property type="entry name" value="DnaJ_domain"/>
</dbReference>
<keyword evidence="1" id="KW-0677">Repeat</keyword>
<organism evidence="5 6">
    <name type="scientific">Pontibacter korlensis</name>
    <dbReference type="NCBI Taxonomy" id="400092"/>
    <lineage>
        <taxon>Bacteria</taxon>
        <taxon>Pseudomonadati</taxon>
        <taxon>Bacteroidota</taxon>
        <taxon>Cytophagia</taxon>
        <taxon>Cytophagales</taxon>
        <taxon>Hymenobacteraceae</taxon>
        <taxon>Pontibacter</taxon>
    </lineage>
</organism>
<dbReference type="PATRIC" id="fig|400092.3.peg.1498"/>
<feature type="domain" description="J" evidence="4">
    <location>
        <begin position="4"/>
        <end position="69"/>
    </location>
</feature>
<dbReference type="InterPro" id="IPR011990">
    <property type="entry name" value="TPR-like_helical_dom_sf"/>
</dbReference>
<dbReference type="InterPro" id="IPR019734">
    <property type="entry name" value="TPR_rpt"/>
</dbReference>
<dbReference type="InterPro" id="IPR036869">
    <property type="entry name" value="J_dom_sf"/>
</dbReference>
<reference evidence="5 6" key="1">
    <citation type="journal article" date="2015" name="Sci. Rep.">
        <title>Unraveling adaptation of Pontibacter korlensis to radiation and infertility in desert through complete genome and comparative transcriptomic analysis.</title>
        <authorList>
            <person name="Dai J."/>
            <person name="Dai W."/>
            <person name="Qiu C."/>
            <person name="Yang Z."/>
            <person name="Zhang Y."/>
            <person name="Zhou M."/>
            <person name="Zhang L."/>
            <person name="Fang C."/>
            <person name="Gao Q."/>
            <person name="Yang Q."/>
            <person name="Li X."/>
            <person name="Wang Z."/>
            <person name="Wang Z."/>
            <person name="Jia Z."/>
            <person name="Chen X."/>
        </authorList>
    </citation>
    <scope>NUCLEOTIDE SEQUENCE [LARGE SCALE GENOMIC DNA]</scope>
    <source>
        <strain evidence="5 6">X14-1T</strain>
    </source>
</reference>
<name>A0A0E3ZCY8_9BACT</name>